<organism evidence="1">
    <name type="scientific">Rhizophora mucronata</name>
    <name type="common">Asiatic mangrove</name>
    <dbReference type="NCBI Taxonomy" id="61149"/>
    <lineage>
        <taxon>Eukaryota</taxon>
        <taxon>Viridiplantae</taxon>
        <taxon>Streptophyta</taxon>
        <taxon>Embryophyta</taxon>
        <taxon>Tracheophyta</taxon>
        <taxon>Spermatophyta</taxon>
        <taxon>Magnoliopsida</taxon>
        <taxon>eudicotyledons</taxon>
        <taxon>Gunneridae</taxon>
        <taxon>Pentapetalae</taxon>
        <taxon>rosids</taxon>
        <taxon>fabids</taxon>
        <taxon>Malpighiales</taxon>
        <taxon>Rhizophoraceae</taxon>
        <taxon>Rhizophora</taxon>
    </lineage>
</organism>
<name>A0A2P2N3E7_RHIMU</name>
<sequence>MFCIQFEKFHISRIRYDPYLSGGKETLECTKRKKSRLAGQEMNVLFRRLEC</sequence>
<proteinExistence type="predicted"/>
<accession>A0A2P2N3E7</accession>
<dbReference type="EMBL" id="GGEC01056504">
    <property type="protein sequence ID" value="MBX36988.1"/>
    <property type="molecule type" value="Transcribed_RNA"/>
</dbReference>
<evidence type="ECO:0000313" key="1">
    <source>
        <dbReference type="EMBL" id="MBX36988.1"/>
    </source>
</evidence>
<reference evidence="1" key="1">
    <citation type="submission" date="2018-02" db="EMBL/GenBank/DDBJ databases">
        <title>Rhizophora mucronata_Transcriptome.</title>
        <authorList>
            <person name="Meera S.P."/>
            <person name="Sreeshan A."/>
            <person name="Augustine A."/>
        </authorList>
    </citation>
    <scope>NUCLEOTIDE SEQUENCE</scope>
    <source>
        <tissue evidence="1">Leaf</tissue>
    </source>
</reference>
<dbReference type="AlphaFoldDB" id="A0A2P2N3E7"/>
<protein>
    <submittedName>
        <fullName evidence="1">Uncharacterized protein</fullName>
    </submittedName>
</protein>